<organism evidence="2 3">
    <name type="scientific">Kineosporia succinea</name>
    <dbReference type="NCBI Taxonomy" id="84632"/>
    <lineage>
        <taxon>Bacteria</taxon>
        <taxon>Bacillati</taxon>
        <taxon>Actinomycetota</taxon>
        <taxon>Actinomycetes</taxon>
        <taxon>Kineosporiales</taxon>
        <taxon>Kineosporiaceae</taxon>
        <taxon>Kineosporia</taxon>
    </lineage>
</organism>
<keyword evidence="1" id="KW-0812">Transmembrane</keyword>
<keyword evidence="1" id="KW-0472">Membrane</keyword>
<proteinExistence type="predicted"/>
<sequence length="96" mass="10781">MVNPVLIVALFATCWLILRLLDSVIRFDWTTCVVACLVYVISGFSRADELVAAACNFGIAGWYAYLAWKRRPPRKRREAKAPGRVKDLGHKLVVSS</sequence>
<protein>
    <recommendedName>
        <fullName evidence="4">Nicotinamide riboside transporter PnuC</fullName>
    </recommendedName>
</protein>
<keyword evidence="3" id="KW-1185">Reference proteome</keyword>
<dbReference type="EMBL" id="JAUSQZ010000001">
    <property type="protein sequence ID" value="MDP9829368.1"/>
    <property type="molecule type" value="Genomic_DNA"/>
</dbReference>
<evidence type="ECO:0000256" key="1">
    <source>
        <dbReference type="SAM" id="Phobius"/>
    </source>
</evidence>
<feature type="transmembrane region" description="Helical" evidence="1">
    <location>
        <begin position="50"/>
        <end position="68"/>
    </location>
</feature>
<feature type="transmembrane region" description="Helical" evidence="1">
    <location>
        <begin position="6"/>
        <end position="22"/>
    </location>
</feature>
<evidence type="ECO:0000313" key="2">
    <source>
        <dbReference type="EMBL" id="MDP9829368.1"/>
    </source>
</evidence>
<evidence type="ECO:0000313" key="3">
    <source>
        <dbReference type="Proteomes" id="UP001235712"/>
    </source>
</evidence>
<dbReference type="Proteomes" id="UP001235712">
    <property type="component" value="Unassembled WGS sequence"/>
</dbReference>
<name>A0ABT9P9K8_9ACTN</name>
<accession>A0ABT9P9K8</accession>
<gene>
    <name evidence="2" type="ORF">J2S57_005117</name>
</gene>
<feature type="transmembrane region" description="Helical" evidence="1">
    <location>
        <begin position="27"/>
        <end position="44"/>
    </location>
</feature>
<keyword evidence="1" id="KW-1133">Transmembrane helix</keyword>
<evidence type="ECO:0008006" key="4">
    <source>
        <dbReference type="Google" id="ProtNLM"/>
    </source>
</evidence>
<reference evidence="2 3" key="1">
    <citation type="submission" date="2023-07" db="EMBL/GenBank/DDBJ databases">
        <title>Sequencing the genomes of 1000 actinobacteria strains.</title>
        <authorList>
            <person name="Klenk H.-P."/>
        </authorList>
    </citation>
    <scope>NUCLEOTIDE SEQUENCE [LARGE SCALE GENOMIC DNA]</scope>
    <source>
        <strain evidence="2 3">DSM 44388</strain>
    </source>
</reference>
<comment type="caution">
    <text evidence="2">The sequence shown here is derived from an EMBL/GenBank/DDBJ whole genome shotgun (WGS) entry which is preliminary data.</text>
</comment>